<organism evidence="1 2">
    <name type="scientific">Colletotrichum melonis</name>
    <dbReference type="NCBI Taxonomy" id="1209925"/>
    <lineage>
        <taxon>Eukaryota</taxon>
        <taxon>Fungi</taxon>
        <taxon>Dikarya</taxon>
        <taxon>Ascomycota</taxon>
        <taxon>Pezizomycotina</taxon>
        <taxon>Sordariomycetes</taxon>
        <taxon>Hypocreomycetidae</taxon>
        <taxon>Glomerellales</taxon>
        <taxon>Glomerellaceae</taxon>
        <taxon>Colletotrichum</taxon>
        <taxon>Colletotrichum acutatum species complex</taxon>
    </lineage>
</organism>
<reference evidence="1 2" key="1">
    <citation type="submission" date="2016-10" db="EMBL/GenBank/DDBJ databases">
        <title>The genome sequence of Colletotrichum fioriniae PJ7.</title>
        <authorList>
            <person name="Baroncelli R."/>
        </authorList>
    </citation>
    <scope>NUCLEOTIDE SEQUENCE [LARGE SCALE GENOMIC DNA]</scope>
    <source>
        <strain evidence="1">Col 31</strain>
    </source>
</reference>
<dbReference type="AlphaFoldDB" id="A0AAI9U1L8"/>
<evidence type="ECO:0000313" key="2">
    <source>
        <dbReference type="Proteomes" id="UP001239795"/>
    </source>
</evidence>
<comment type="caution">
    <text evidence="1">The sequence shown here is derived from an EMBL/GenBank/DDBJ whole genome shotgun (WGS) entry which is preliminary data.</text>
</comment>
<accession>A0AAI9U1L8</accession>
<evidence type="ECO:0000313" key="1">
    <source>
        <dbReference type="EMBL" id="KAK1449981.1"/>
    </source>
</evidence>
<dbReference type="Proteomes" id="UP001239795">
    <property type="component" value="Unassembled WGS sequence"/>
</dbReference>
<sequence length="71" mass="8001">MNLAYTEMRSILSRINWDSEMRLSVKVEGGSSFRRRGLFGKSPRRRCIDTSGIACVKSLGDTSWAGYGLRL</sequence>
<protein>
    <submittedName>
        <fullName evidence="1">Uncharacterized protein</fullName>
    </submittedName>
</protein>
<dbReference type="EMBL" id="MLGG01000057">
    <property type="protein sequence ID" value="KAK1449981.1"/>
    <property type="molecule type" value="Genomic_DNA"/>
</dbReference>
<gene>
    <name evidence="1" type="ORF">CMEL01_07317</name>
</gene>
<name>A0AAI9U1L8_9PEZI</name>
<proteinExistence type="predicted"/>
<keyword evidence="2" id="KW-1185">Reference proteome</keyword>